<evidence type="ECO:0000256" key="3">
    <source>
        <dbReference type="ARBA" id="ARBA00022833"/>
    </source>
</evidence>
<dbReference type="CDD" id="cd00067">
    <property type="entry name" value="GAL4"/>
    <property type="match status" value="1"/>
</dbReference>
<sequence>MPRGLPAEKTRTRGPYSTQACTVCRAKKSKCDGTKPVCGSCGAAGRDLECSWERDVESRKPRTEAHFEALRKRADLLQAHVDLLERMLAKCVCQDVSPQVQLRPQDMLSLVRQGVTEGGESDSDETPNSDEEMIQELTVPAQCLKVGVRSSDFRFRCAYSCPVQFDDNLGGLLLHGITAPFRFRSRSSNQVPRITEVVDESNPGAFYVLLVDGIDSSGSDLELDWSRHLPPEVALDRREHDRILDLSFKFFASFPLCIVPHLFLRDMHRTLSAPSSGKPPRTPHYSPMLHNTLLAVSAVFSDNPYIRDPRTRQYFVNVAPDSLQAECRKPNLSLIQAFAFLGTYYTDSGYRILGDLFFGMSSRVHMSLGLGIDSTAWVKSGLITHEEMQARNWTHWSVFSLDVCWALYFGREFCGPQPRRTVPLPFVDEELDQIPWFHSPDIPPQPNLLTLTFLESSVLFGIAREIIDTVCVPTLVCLLIVNVPDIRELVVSHHEPSRTQCSDGEINHIKLCKRAAEKILELAETWSTLYSLRYTSVTMLQVLFGAGTVFLLLALQATAGPRIAHATLQAALEHAERCVRYLHEMGRSWRCAARTGDILQALLHERLGPIITRRMAHKGVPLGIAAATASLDGVSVVDALDGSWSGELPPYTPHWRECDESLDFFGPTHNTPGGFGDFASEENMFTGLNMAAFSLPTLDSSGVTELWESALFGNE</sequence>
<proteinExistence type="predicted"/>
<evidence type="ECO:0000256" key="7">
    <source>
        <dbReference type="ARBA" id="ARBA00023242"/>
    </source>
</evidence>
<dbReference type="PROSITE" id="PS50048">
    <property type="entry name" value="ZN2_CY6_FUNGAL_2"/>
    <property type="match status" value="1"/>
</dbReference>
<comment type="subcellular location">
    <subcellularLocation>
        <location evidence="1">Nucleus</location>
    </subcellularLocation>
</comment>
<dbReference type="SMART" id="SM00066">
    <property type="entry name" value="GAL4"/>
    <property type="match status" value="1"/>
</dbReference>
<dbReference type="GO" id="GO:0006351">
    <property type="term" value="P:DNA-templated transcription"/>
    <property type="evidence" value="ECO:0007669"/>
    <property type="project" value="InterPro"/>
</dbReference>
<accession>A0AAD7ELY1</accession>
<evidence type="ECO:0000256" key="2">
    <source>
        <dbReference type="ARBA" id="ARBA00022723"/>
    </source>
</evidence>
<evidence type="ECO:0000313" key="10">
    <source>
        <dbReference type="Proteomes" id="UP001218218"/>
    </source>
</evidence>
<evidence type="ECO:0000256" key="6">
    <source>
        <dbReference type="ARBA" id="ARBA00023163"/>
    </source>
</evidence>
<evidence type="ECO:0000259" key="8">
    <source>
        <dbReference type="PROSITE" id="PS50048"/>
    </source>
</evidence>
<dbReference type="SUPFAM" id="SSF57701">
    <property type="entry name" value="Zn2/Cys6 DNA-binding domain"/>
    <property type="match status" value="1"/>
</dbReference>
<evidence type="ECO:0000256" key="1">
    <source>
        <dbReference type="ARBA" id="ARBA00004123"/>
    </source>
</evidence>
<evidence type="ECO:0000256" key="4">
    <source>
        <dbReference type="ARBA" id="ARBA00023015"/>
    </source>
</evidence>
<keyword evidence="2" id="KW-0479">Metal-binding</keyword>
<dbReference type="GO" id="GO:0005634">
    <property type="term" value="C:nucleus"/>
    <property type="evidence" value="ECO:0007669"/>
    <property type="project" value="UniProtKB-SubCell"/>
</dbReference>
<keyword evidence="4" id="KW-0805">Transcription regulation</keyword>
<dbReference type="PANTHER" id="PTHR31313">
    <property type="entry name" value="TY1 ENHANCER ACTIVATOR"/>
    <property type="match status" value="1"/>
</dbReference>
<evidence type="ECO:0000313" key="9">
    <source>
        <dbReference type="EMBL" id="KAJ7336868.1"/>
    </source>
</evidence>
<dbReference type="CDD" id="cd12148">
    <property type="entry name" value="fungal_TF_MHR"/>
    <property type="match status" value="1"/>
</dbReference>
<dbReference type="InterPro" id="IPR036864">
    <property type="entry name" value="Zn2-C6_fun-type_DNA-bd_sf"/>
</dbReference>
<keyword evidence="5" id="KW-0238">DNA-binding</keyword>
<dbReference type="GO" id="GO:0000981">
    <property type="term" value="F:DNA-binding transcription factor activity, RNA polymerase II-specific"/>
    <property type="evidence" value="ECO:0007669"/>
    <property type="project" value="InterPro"/>
</dbReference>
<protein>
    <recommendedName>
        <fullName evidence="8">Zn(2)-C6 fungal-type domain-containing protein</fullName>
    </recommendedName>
</protein>
<organism evidence="9 10">
    <name type="scientific">Mycena albidolilacea</name>
    <dbReference type="NCBI Taxonomy" id="1033008"/>
    <lineage>
        <taxon>Eukaryota</taxon>
        <taxon>Fungi</taxon>
        <taxon>Dikarya</taxon>
        <taxon>Basidiomycota</taxon>
        <taxon>Agaricomycotina</taxon>
        <taxon>Agaricomycetes</taxon>
        <taxon>Agaricomycetidae</taxon>
        <taxon>Agaricales</taxon>
        <taxon>Marasmiineae</taxon>
        <taxon>Mycenaceae</taxon>
        <taxon>Mycena</taxon>
    </lineage>
</organism>
<dbReference type="Proteomes" id="UP001218218">
    <property type="component" value="Unassembled WGS sequence"/>
</dbReference>
<keyword evidence="7" id="KW-0539">Nucleus</keyword>
<dbReference type="Pfam" id="PF04082">
    <property type="entry name" value="Fungal_trans"/>
    <property type="match status" value="1"/>
</dbReference>
<dbReference type="InterPro" id="IPR007219">
    <property type="entry name" value="XnlR_reg_dom"/>
</dbReference>
<dbReference type="InterPro" id="IPR051615">
    <property type="entry name" value="Transcr_Regulatory_Elem"/>
</dbReference>
<comment type="caution">
    <text evidence="9">The sequence shown here is derived from an EMBL/GenBank/DDBJ whole genome shotgun (WGS) entry which is preliminary data.</text>
</comment>
<reference evidence="9" key="1">
    <citation type="submission" date="2023-03" db="EMBL/GenBank/DDBJ databases">
        <title>Massive genome expansion in bonnet fungi (Mycena s.s.) driven by repeated elements and novel gene families across ecological guilds.</title>
        <authorList>
            <consortium name="Lawrence Berkeley National Laboratory"/>
            <person name="Harder C.B."/>
            <person name="Miyauchi S."/>
            <person name="Viragh M."/>
            <person name="Kuo A."/>
            <person name="Thoen E."/>
            <person name="Andreopoulos B."/>
            <person name="Lu D."/>
            <person name="Skrede I."/>
            <person name="Drula E."/>
            <person name="Henrissat B."/>
            <person name="Morin E."/>
            <person name="Kohler A."/>
            <person name="Barry K."/>
            <person name="LaButti K."/>
            <person name="Morin E."/>
            <person name="Salamov A."/>
            <person name="Lipzen A."/>
            <person name="Mereny Z."/>
            <person name="Hegedus B."/>
            <person name="Baldrian P."/>
            <person name="Stursova M."/>
            <person name="Weitz H."/>
            <person name="Taylor A."/>
            <person name="Grigoriev I.V."/>
            <person name="Nagy L.G."/>
            <person name="Martin F."/>
            <person name="Kauserud H."/>
        </authorList>
    </citation>
    <scope>NUCLEOTIDE SEQUENCE</scope>
    <source>
        <strain evidence="9">CBHHK002</strain>
    </source>
</reference>
<keyword evidence="6" id="KW-0804">Transcription</keyword>
<keyword evidence="3" id="KW-0862">Zinc</keyword>
<name>A0AAD7ELY1_9AGAR</name>
<feature type="domain" description="Zn(2)-C6 fungal-type" evidence="8">
    <location>
        <begin position="20"/>
        <end position="52"/>
    </location>
</feature>
<dbReference type="PROSITE" id="PS00463">
    <property type="entry name" value="ZN2_CY6_FUNGAL_1"/>
    <property type="match status" value="1"/>
</dbReference>
<gene>
    <name evidence="9" type="ORF">DFH08DRAFT_705794</name>
</gene>
<evidence type="ECO:0000256" key="5">
    <source>
        <dbReference type="ARBA" id="ARBA00023125"/>
    </source>
</evidence>
<dbReference type="Gene3D" id="4.10.240.10">
    <property type="entry name" value="Zn(2)-C6 fungal-type DNA-binding domain"/>
    <property type="match status" value="1"/>
</dbReference>
<dbReference type="GO" id="GO:0003677">
    <property type="term" value="F:DNA binding"/>
    <property type="evidence" value="ECO:0007669"/>
    <property type="project" value="UniProtKB-KW"/>
</dbReference>
<dbReference type="InterPro" id="IPR001138">
    <property type="entry name" value="Zn2Cys6_DnaBD"/>
</dbReference>
<dbReference type="Pfam" id="PF00172">
    <property type="entry name" value="Zn_clus"/>
    <property type="match status" value="1"/>
</dbReference>
<dbReference type="AlphaFoldDB" id="A0AAD7ELY1"/>
<keyword evidence="10" id="KW-1185">Reference proteome</keyword>
<dbReference type="PANTHER" id="PTHR31313:SF81">
    <property type="entry name" value="TY1 ENHANCER ACTIVATOR"/>
    <property type="match status" value="1"/>
</dbReference>
<dbReference type="GO" id="GO:0008270">
    <property type="term" value="F:zinc ion binding"/>
    <property type="evidence" value="ECO:0007669"/>
    <property type="project" value="InterPro"/>
</dbReference>
<dbReference type="EMBL" id="JARIHO010000030">
    <property type="protein sequence ID" value="KAJ7336868.1"/>
    <property type="molecule type" value="Genomic_DNA"/>
</dbReference>